<name>A0A6G1KZM2_9PEZI</name>
<accession>A0A6G1KZM2</accession>
<evidence type="ECO:0000313" key="2">
    <source>
        <dbReference type="Proteomes" id="UP000799436"/>
    </source>
</evidence>
<proteinExistence type="predicted"/>
<sequence>MQRYIALAIAMQADEEALPSFLDVPTLCRPAILTVLREWQEETHKEYPAGRTRKNAVDTLRESKQHIVDGWDVKSNDSAGVRLPEAAPLRPSSSKRLASCLGVRTGTSLMAMSCIEKFSGAKVSADRGAQLRESQTRPGSRMLRLLM</sequence>
<reference evidence="1" key="1">
    <citation type="journal article" date="2020" name="Stud. Mycol.">
        <title>101 Dothideomycetes genomes: a test case for predicting lifestyles and emergence of pathogens.</title>
        <authorList>
            <person name="Haridas S."/>
            <person name="Albert R."/>
            <person name="Binder M."/>
            <person name="Bloem J."/>
            <person name="Labutti K."/>
            <person name="Salamov A."/>
            <person name="Andreopoulos B."/>
            <person name="Baker S."/>
            <person name="Barry K."/>
            <person name="Bills G."/>
            <person name="Bluhm B."/>
            <person name="Cannon C."/>
            <person name="Castanera R."/>
            <person name="Culley D."/>
            <person name="Daum C."/>
            <person name="Ezra D."/>
            <person name="Gonzalez J."/>
            <person name="Henrissat B."/>
            <person name="Kuo A."/>
            <person name="Liang C."/>
            <person name="Lipzen A."/>
            <person name="Lutzoni F."/>
            <person name="Magnuson J."/>
            <person name="Mondo S."/>
            <person name="Nolan M."/>
            <person name="Ohm R."/>
            <person name="Pangilinan J."/>
            <person name="Park H.-J."/>
            <person name="Ramirez L."/>
            <person name="Alfaro M."/>
            <person name="Sun H."/>
            <person name="Tritt A."/>
            <person name="Yoshinaga Y."/>
            <person name="Zwiers L.-H."/>
            <person name="Turgeon B."/>
            <person name="Goodwin S."/>
            <person name="Spatafora J."/>
            <person name="Crous P."/>
            <person name="Grigoriev I."/>
        </authorList>
    </citation>
    <scope>NUCLEOTIDE SEQUENCE</scope>
    <source>
        <strain evidence="1">CBS 116005</strain>
    </source>
</reference>
<dbReference type="Proteomes" id="UP000799436">
    <property type="component" value="Unassembled WGS sequence"/>
</dbReference>
<organism evidence="1 2">
    <name type="scientific">Teratosphaeria nubilosa</name>
    <dbReference type="NCBI Taxonomy" id="161662"/>
    <lineage>
        <taxon>Eukaryota</taxon>
        <taxon>Fungi</taxon>
        <taxon>Dikarya</taxon>
        <taxon>Ascomycota</taxon>
        <taxon>Pezizomycotina</taxon>
        <taxon>Dothideomycetes</taxon>
        <taxon>Dothideomycetidae</taxon>
        <taxon>Mycosphaerellales</taxon>
        <taxon>Teratosphaeriaceae</taxon>
        <taxon>Teratosphaeria</taxon>
    </lineage>
</organism>
<dbReference type="EMBL" id="ML995878">
    <property type="protein sequence ID" value="KAF2766086.1"/>
    <property type="molecule type" value="Genomic_DNA"/>
</dbReference>
<evidence type="ECO:0000313" key="1">
    <source>
        <dbReference type="EMBL" id="KAF2766086.1"/>
    </source>
</evidence>
<dbReference type="AlphaFoldDB" id="A0A6G1KZM2"/>
<protein>
    <submittedName>
        <fullName evidence="1">Uncharacterized protein</fullName>
    </submittedName>
</protein>
<keyword evidence="2" id="KW-1185">Reference proteome</keyword>
<gene>
    <name evidence="1" type="ORF">EJ03DRAFT_338644</name>
</gene>